<dbReference type="AlphaFoldDB" id="A0A318HDV3"/>
<dbReference type="Proteomes" id="UP000247781">
    <property type="component" value="Unassembled WGS sequence"/>
</dbReference>
<evidence type="ECO:0000313" key="2">
    <source>
        <dbReference type="Proteomes" id="UP000247781"/>
    </source>
</evidence>
<dbReference type="EMBL" id="QJJU01000013">
    <property type="protein sequence ID" value="PXX06630.1"/>
    <property type="molecule type" value="Genomic_DNA"/>
</dbReference>
<comment type="caution">
    <text evidence="1">The sequence shown here is derived from an EMBL/GenBank/DDBJ whole genome shotgun (WGS) entry which is preliminary data.</text>
</comment>
<organism evidence="1 2">
    <name type="scientific">Mycolicibacterium moriokaense</name>
    <dbReference type="NCBI Taxonomy" id="39691"/>
    <lineage>
        <taxon>Bacteria</taxon>
        <taxon>Bacillati</taxon>
        <taxon>Actinomycetota</taxon>
        <taxon>Actinomycetes</taxon>
        <taxon>Mycobacteriales</taxon>
        <taxon>Mycobacteriaceae</taxon>
        <taxon>Mycolicibacterium</taxon>
    </lineage>
</organism>
<reference evidence="1 2" key="2">
    <citation type="submission" date="2018-06" db="EMBL/GenBank/DDBJ databases">
        <title>Sequencing of bacterial isolates from soil warming experiment in Harvard Forest, Massachusetts, USA.</title>
        <authorList>
            <person name="Deangelis K.PhD."/>
        </authorList>
    </citation>
    <scope>NUCLEOTIDE SEQUENCE [LARGE SCALE GENOMIC DNA]</scope>
    <source>
        <strain evidence="1 2">GAS496</strain>
    </source>
</reference>
<evidence type="ECO:0000313" key="1">
    <source>
        <dbReference type="EMBL" id="PXX06630.1"/>
    </source>
</evidence>
<gene>
    <name evidence="1" type="ORF">C8E89_113143</name>
</gene>
<keyword evidence="2" id="KW-1185">Reference proteome</keyword>
<accession>A0A318HDV3</accession>
<proteinExistence type="predicted"/>
<reference evidence="2" key="1">
    <citation type="submission" date="2018-05" db="EMBL/GenBank/DDBJ databases">
        <authorList>
            <person name="Deangelis K."/>
            <person name="Huntemann M."/>
            <person name="Clum A."/>
            <person name="Pillay M."/>
            <person name="Palaniappan K."/>
            <person name="Varghese N."/>
            <person name="Mikhailova N."/>
            <person name="Stamatis D."/>
            <person name="Reddy T."/>
            <person name="Daum C."/>
            <person name="Shapiro N."/>
            <person name="Ivanova N."/>
            <person name="Kyrpides N."/>
            <person name="Woyke T."/>
        </authorList>
    </citation>
    <scope>NUCLEOTIDE SEQUENCE [LARGE SCALE GENOMIC DNA]</scope>
    <source>
        <strain evidence="2">GAS496</strain>
    </source>
</reference>
<protein>
    <submittedName>
        <fullName evidence="1">Uncharacterized protein</fullName>
    </submittedName>
</protein>
<sequence>MAVMDVCSPHPTPRLCEAEREASGIDAMVLLGGAHRDCGWPVDVSTDEENT</sequence>
<name>A0A318HDV3_9MYCO</name>